<feature type="compositionally biased region" description="Low complexity" evidence="1">
    <location>
        <begin position="653"/>
        <end position="673"/>
    </location>
</feature>
<sequence>MSTDRRNDGSNITGQGINSQHARKSTTVVTAASASPSGQNAAVSGTNESSLAHKSSSSAGVSSKSSIPRPRDGDGRFVPPPAIKHVTGRKVTNMAPPPPPPSLPVQHAPVRSPLRITTQQGAFNKRVGASRKARASFPINSTAPAQRAHNFYFMNAGPETTTTVYDNFSSQGSTSGHHRHSMISHMAPSTSLPIQMPTKSSNPIVPMWQMEDEVYEKLHPNKRRRQEENIGNEFTRRISITSNPARYSTGRPTTAPRRSEPSSQASNGAYLGRGLSLRAQNNSDDSDMDQDTPPAQRGSQSVYRKVAANNRQVGMKRSARKVEMQTPDSSDESTSSPGSSNEEEQVDELFSDHEIPTSDDEEGQRMSALKVEDQDVDMDTPQRRTRSPPEIIVLDSPPEITISLPQIAPELAPPPAPSEPSDELLAAMESLTLSSVLMRHHRQLPFRRKNLRAGFEHRCRALNIPTTASTSVISVLVRYEYLEHACYEAHISEWLCPLCDLHDTFKNRDMLAAHLGWDHQEVFVEWNELTDSKGATTWKVILLIPETQEEEISPDMQHGTQEGTKPAEQPVSAIKNDHDGSDGSSTPTRPLFSSPFPFVALSPSSEPASALRLTTISSHATQESPISPELKRPEHPEVPSPSTSVSRMDRRQSYQSSSYRQTSSQIGRSATTQTTTSISTFRALLADDTELVLPPEDDPLGPAARYPYLPATSDYGGPTVYYSCRPGGQCLFDLLGTLPMDQFGVLDWAVLDREEEIYESDDVKEEFKVMHALWARWIMLHKNTFMKDYYKGTIAFVDEYWKMIHRAAGWDALRYWLLMLLGNRFLTGREMAMVLKHYESHTGMDNWY</sequence>
<dbReference type="EMBL" id="ML213594">
    <property type="protein sequence ID" value="TFK41516.1"/>
    <property type="molecule type" value="Genomic_DNA"/>
</dbReference>
<feature type="region of interest" description="Disordered" evidence="1">
    <location>
        <begin position="1"/>
        <end position="83"/>
    </location>
</feature>
<dbReference type="AlphaFoldDB" id="A0A5C3MAL8"/>
<feature type="compositionally biased region" description="Low complexity" evidence="1">
    <location>
        <begin position="326"/>
        <end position="340"/>
    </location>
</feature>
<evidence type="ECO:0000313" key="2">
    <source>
        <dbReference type="EMBL" id="TFK41516.1"/>
    </source>
</evidence>
<dbReference type="STRING" id="68775.A0A5C3MAL8"/>
<keyword evidence="3" id="KW-1185">Reference proteome</keyword>
<accession>A0A5C3MAL8</accession>
<feature type="region of interest" description="Disordered" evidence="1">
    <location>
        <begin position="219"/>
        <end position="387"/>
    </location>
</feature>
<reference evidence="2 3" key="1">
    <citation type="journal article" date="2019" name="Nat. Ecol. Evol.">
        <title>Megaphylogeny resolves global patterns of mushroom evolution.</title>
        <authorList>
            <person name="Varga T."/>
            <person name="Krizsan K."/>
            <person name="Foldi C."/>
            <person name="Dima B."/>
            <person name="Sanchez-Garcia M."/>
            <person name="Sanchez-Ramirez S."/>
            <person name="Szollosi G.J."/>
            <person name="Szarkandi J.G."/>
            <person name="Papp V."/>
            <person name="Albert L."/>
            <person name="Andreopoulos W."/>
            <person name="Angelini C."/>
            <person name="Antonin V."/>
            <person name="Barry K.W."/>
            <person name="Bougher N.L."/>
            <person name="Buchanan P."/>
            <person name="Buyck B."/>
            <person name="Bense V."/>
            <person name="Catcheside P."/>
            <person name="Chovatia M."/>
            <person name="Cooper J."/>
            <person name="Damon W."/>
            <person name="Desjardin D."/>
            <person name="Finy P."/>
            <person name="Geml J."/>
            <person name="Haridas S."/>
            <person name="Hughes K."/>
            <person name="Justo A."/>
            <person name="Karasinski D."/>
            <person name="Kautmanova I."/>
            <person name="Kiss B."/>
            <person name="Kocsube S."/>
            <person name="Kotiranta H."/>
            <person name="LaButti K.M."/>
            <person name="Lechner B.E."/>
            <person name="Liimatainen K."/>
            <person name="Lipzen A."/>
            <person name="Lukacs Z."/>
            <person name="Mihaltcheva S."/>
            <person name="Morgado L.N."/>
            <person name="Niskanen T."/>
            <person name="Noordeloos M.E."/>
            <person name="Ohm R.A."/>
            <person name="Ortiz-Santana B."/>
            <person name="Ovrebo C."/>
            <person name="Racz N."/>
            <person name="Riley R."/>
            <person name="Savchenko A."/>
            <person name="Shiryaev A."/>
            <person name="Soop K."/>
            <person name="Spirin V."/>
            <person name="Szebenyi C."/>
            <person name="Tomsovsky M."/>
            <person name="Tulloss R.E."/>
            <person name="Uehling J."/>
            <person name="Grigoriev I.V."/>
            <person name="Vagvolgyi C."/>
            <person name="Papp T."/>
            <person name="Martin F.M."/>
            <person name="Miettinen O."/>
            <person name="Hibbett D.S."/>
            <person name="Nagy L.G."/>
        </authorList>
    </citation>
    <scope>NUCLEOTIDE SEQUENCE [LARGE SCALE GENOMIC DNA]</scope>
    <source>
        <strain evidence="2 3">CBS 166.37</strain>
    </source>
</reference>
<dbReference type="Proteomes" id="UP000308652">
    <property type="component" value="Unassembled WGS sequence"/>
</dbReference>
<dbReference type="OrthoDB" id="3249923at2759"/>
<protein>
    <submittedName>
        <fullName evidence="2">Uncharacterized protein</fullName>
    </submittedName>
</protein>
<feature type="compositionally biased region" description="Polar residues" evidence="1">
    <location>
        <begin position="9"/>
        <end position="48"/>
    </location>
</feature>
<feature type="compositionally biased region" description="Polar residues" evidence="1">
    <location>
        <begin position="238"/>
        <end position="252"/>
    </location>
</feature>
<feature type="compositionally biased region" description="Low complexity" evidence="1">
    <location>
        <begin position="49"/>
        <end position="66"/>
    </location>
</feature>
<organism evidence="2 3">
    <name type="scientific">Crucibulum laeve</name>
    <dbReference type="NCBI Taxonomy" id="68775"/>
    <lineage>
        <taxon>Eukaryota</taxon>
        <taxon>Fungi</taxon>
        <taxon>Dikarya</taxon>
        <taxon>Basidiomycota</taxon>
        <taxon>Agaricomycotina</taxon>
        <taxon>Agaricomycetes</taxon>
        <taxon>Agaricomycetidae</taxon>
        <taxon>Agaricales</taxon>
        <taxon>Agaricineae</taxon>
        <taxon>Nidulariaceae</taxon>
        <taxon>Crucibulum</taxon>
    </lineage>
</organism>
<name>A0A5C3MAL8_9AGAR</name>
<evidence type="ECO:0000256" key="1">
    <source>
        <dbReference type="SAM" id="MobiDB-lite"/>
    </source>
</evidence>
<proteinExistence type="predicted"/>
<feature type="region of interest" description="Disordered" evidence="1">
    <location>
        <begin position="549"/>
        <end position="591"/>
    </location>
</feature>
<gene>
    <name evidence="2" type="ORF">BDQ12DRAFT_678115</name>
</gene>
<feature type="region of interest" description="Disordered" evidence="1">
    <location>
        <begin position="619"/>
        <end position="673"/>
    </location>
</feature>
<evidence type="ECO:0000313" key="3">
    <source>
        <dbReference type="Proteomes" id="UP000308652"/>
    </source>
</evidence>